<dbReference type="Proteomes" id="UP000663866">
    <property type="component" value="Unassembled WGS sequence"/>
</dbReference>
<evidence type="ECO:0000259" key="1">
    <source>
        <dbReference type="Pfam" id="PF05712"/>
    </source>
</evidence>
<evidence type="ECO:0000313" key="3">
    <source>
        <dbReference type="Proteomes" id="UP000663866"/>
    </source>
</evidence>
<organism evidence="2 3">
    <name type="scientific">Rotaria magnacalcarata</name>
    <dbReference type="NCBI Taxonomy" id="392030"/>
    <lineage>
        <taxon>Eukaryota</taxon>
        <taxon>Metazoa</taxon>
        <taxon>Spiralia</taxon>
        <taxon>Gnathifera</taxon>
        <taxon>Rotifera</taxon>
        <taxon>Eurotatoria</taxon>
        <taxon>Bdelloidea</taxon>
        <taxon>Philodinida</taxon>
        <taxon>Philodinidae</taxon>
        <taxon>Rotaria</taxon>
    </lineage>
</organism>
<dbReference type="EMBL" id="CAJOBG010111798">
    <property type="protein sequence ID" value="CAF4743175.1"/>
    <property type="molecule type" value="Genomic_DNA"/>
</dbReference>
<reference evidence="2" key="1">
    <citation type="submission" date="2021-02" db="EMBL/GenBank/DDBJ databases">
        <authorList>
            <person name="Nowell W R."/>
        </authorList>
    </citation>
    <scope>NUCLEOTIDE SEQUENCE</scope>
</reference>
<accession>A0A821KW10</accession>
<keyword evidence="3" id="KW-1185">Reference proteome</keyword>
<dbReference type="InterPro" id="IPR026541">
    <property type="entry name" value="MRG_dom"/>
</dbReference>
<dbReference type="AlphaFoldDB" id="A0A821KW10"/>
<dbReference type="InterPro" id="IPR038217">
    <property type="entry name" value="MRG_C_sf"/>
</dbReference>
<feature type="domain" description="MRG" evidence="1">
    <location>
        <begin position="2"/>
        <end position="40"/>
    </location>
</feature>
<proteinExistence type="predicted"/>
<feature type="non-terminal residue" evidence="2">
    <location>
        <position position="1"/>
    </location>
</feature>
<name>A0A821KW10_9BILA</name>
<gene>
    <name evidence="2" type="ORF">OVN521_LOCUS49881</name>
</gene>
<evidence type="ECO:0000313" key="2">
    <source>
        <dbReference type="EMBL" id="CAF4743175.1"/>
    </source>
</evidence>
<dbReference type="Pfam" id="PF05712">
    <property type="entry name" value="MRG"/>
    <property type="match status" value="1"/>
</dbReference>
<dbReference type="Gene3D" id="1.10.274.30">
    <property type="entry name" value="MRG domain"/>
    <property type="match status" value="1"/>
</dbReference>
<comment type="caution">
    <text evidence="2">The sequence shown here is derived from an EMBL/GenBank/DDBJ whole genome shotgun (WGS) entry which is preliminary data.</text>
</comment>
<sequence>MLLYAVERAQYKEIQESHGIGDKMQSSNVYGILHLLRLMSS</sequence>
<protein>
    <recommendedName>
        <fullName evidence="1">MRG domain-containing protein</fullName>
    </recommendedName>
</protein>
<dbReference type="PROSITE" id="PS51640">
    <property type="entry name" value="MRG"/>
    <property type="match status" value="1"/>
</dbReference>